<dbReference type="PROSITE" id="PS50880">
    <property type="entry name" value="TOPRIM"/>
    <property type="match status" value="1"/>
</dbReference>
<evidence type="ECO:0000313" key="10">
    <source>
        <dbReference type="Proteomes" id="UP000249557"/>
    </source>
</evidence>
<dbReference type="InterPro" id="IPR023627">
    <property type="entry name" value="Rcmb_RecR"/>
</dbReference>
<dbReference type="PROSITE" id="PS01300">
    <property type="entry name" value="RECR"/>
    <property type="match status" value="1"/>
</dbReference>
<evidence type="ECO:0000256" key="7">
    <source>
        <dbReference type="HAMAP-Rule" id="MF_00017"/>
    </source>
</evidence>
<dbReference type="EMBL" id="QFNK01000084">
    <property type="protein sequence ID" value="PZO86921.1"/>
    <property type="molecule type" value="Genomic_DNA"/>
</dbReference>
<dbReference type="InterPro" id="IPR006171">
    <property type="entry name" value="TOPRIM_dom"/>
</dbReference>
<evidence type="ECO:0000256" key="5">
    <source>
        <dbReference type="ARBA" id="ARBA00023172"/>
    </source>
</evidence>
<dbReference type="CDD" id="cd01025">
    <property type="entry name" value="TOPRIM_recR"/>
    <property type="match status" value="1"/>
</dbReference>
<evidence type="ECO:0000259" key="8">
    <source>
        <dbReference type="PROSITE" id="PS50880"/>
    </source>
</evidence>
<dbReference type="GO" id="GO:0006281">
    <property type="term" value="P:DNA repair"/>
    <property type="evidence" value="ECO:0007669"/>
    <property type="project" value="UniProtKB-UniRule"/>
</dbReference>
<comment type="function">
    <text evidence="7">May play a role in DNA repair. It seems to be involved in an RecBC-independent recombinational process of DNA repair. It may act with RecF and RecO.</text>
</comment>
<dbReference type="Pfam" id="PF13662">
    <property type="entry name" value="Toprim_4"/>
    <property type="match status" value="1"/>
</dbReference>
<reference evidence="9 10" key="1">
    <citation type="submission" date="2017-08" db="EMBL/GenBank/DDBJ databases">
        <title>Infants hospitalized years apart are colonized by the same room-sourced microbial strains.</title>
        <authorList>
            <person name="Brooks B."/>
            <person name="Olm M.R."/>
            <person name="Firek B.A."/>
            <person name="Baker R."/>
            <person name="Thomas B.C."/>
            <person name="Morowitz M.J."/>
            <person name="Banfield J.F."/>
        </authorList>
    </citation>
    <scope>NUCLEOTIDE SEQUENCE [LARGE SCALE GENOMIC DNA]</scope>
    <source>
        <strain evidence="9">S2_018_000_R2_104</strain>
    </source>
</reference>
<dbReference type="PANTHER" id="PTHR30446:SF0">
    <property type="entry name" value="RECOMBINATION PROTEIN RECR"/>
    <property type="match status" value="1"/>
</dbReference>
<keyword evidence="1 7" id="KW-0479">Metal-binding</keyword>
<keyword evidence="5 7" id="KW-0233">DNA recombination</keyword>
<keyword evidence="4 7" id="KW-0862">Zinc</keyword>
<dbReference type="HAMAP" id="MF_00017">
    <property type="entry name" value="RecR"/>
    <property type="match status" value="1"/>
</dbReference>
<gene>
    <name evidence="7" type="primary">recR</name>
    <name evidence="9" type="ORF">DI626_05275</name>
</gene>
<keyword evidence="3 7" id="KW-0863">Zinc-finger</keyword>
<dbReference type="Gene3D" id="3.40.1360.10">
    <property type="match status" value="1"/>
</dbReference>
<keyword evidence="6 7" id="KW-0234">DNA repair</keyword>
<dbReference type="Gene3D" id="1.10.8.420">
    <property type="entry name" value="RecR Domain 1"/>
    <property type="match status" value="1"/>
</dbReference>
<feature type="zinc finger region" description="C4-type" evidence="7">
    <location>
        <begin position="56"/>
        <end position="71"/>
    </location>
</feature>
<dbReference type="Pfam" id="PF21175">
    <property type="entry name" value="RecR_C"/>
    <property type="match status" value="1"/>
</dbReference>
<evidence type="ECO:0000256" key="1">
    <source>
        <dbReference type="ARBA" id="ARBA00022723"/>
    </source>
</evidence>
<comment type="similarity">
    <text evidence="7">Belongs to the RecR family.</text>
</comment>
<accession>A0A2W5BUZ0</accession>
<proteinExistence type="inferred from homology"/>
<dbReference type="PANTHER" id="PTHR30446">
    <property type="entry name" value="RECOMBINATION PROTEIN RECR"/>
    <property type="match status" value="1"/>
</dbReference>
<dbReference type="GO" id="GO:0003677">
    <property type="term" value="F:DNA binding"/>
    <property type="evidence" value="ECO:0007669"/>
    <property type="project" value="UniProtKB-UniRule"/>
</dbReference>
<dbReference type="Pfam" id="PF21176">
    <property type="entry name" value="RecR_HhH"/>
    <property type="match status" value="1"/>
</dbReference>
<dbReference type="NCBIfam" id="TIGR00615">
    <property type="entry name" value="recR"/>
    <property type="match status" value="1"/>
</dbReference>
<name>A0A2W5BUZ0_9BACT</name>
<dbReference type="AlphaFoldDB" id="A0A2W5BUZ0"/>
<organism evidence="9 10">
    <name type="scientific">Micavibrio aeruginosavorus</name>
    <dbReference type="NCBI Taxonomy" id="349221"/>
    <lineage>
        <taxon>Bacteria</taxon>
        <taxon>Pseudomonadati</taxon>
        <taxon>Bdellovibrionota</taxon>
        <taxon>Bdellovibrionia</taxon>
        <taxon>Bdellovibrionales</taxon>
        <taxon>Pseudobdellovibrionaceae</taxon>
        <taxon>Micavibrio</taxon>
    </lineage>
</organism>
<evidence type="ECO:0000256" key="3">
    <source>
        <dbReference type="ARBA" id="ARBA00022771"/>
    </source>
</evidence>
<dbReference type="Pfam" id="PF02132">
    <property type="entry name" value="RecR_ZnF"/>
    <property type="match status" value="1"/>
</dbReference>
<evidence type="ECO:0000256" key="4">
    <source>
        <dbReference type="ARBA" id="ARBA00022833"/>
    </source>
</evidence>
<comment type="caution">
    <text evidence="9">The sequence shown here is derived from an EMBL/GenBank/DDBJ whole genome shotgun (WGS) entry which is preliminary data.</text>
</comment>
<evidence type="ECO:0000256" key="6">
    <source>
        <dbReference type="ARBA" id="ARBA00023204"/>
    </source>
</evidence>
<dbReference type="InterPro" id="IPR015967">
    <property type="entry name" value="Rcmb_RecR_Znf"/>
</dbReference>
<evidence type="ECO:0000313" key="9">
    <source>
        <dbReference type="EMBL" id="PZO86921.1"/>
    </source>
</evidence>
<dbReference type="GO" id="GO:0008270">
    <property type="term" value="F:zinc ion binding"/>
    <property type="evidence" value="ECO:0007669"/>
    <property type="project" value="UniProtKB-KW"/>
</dbReference>
<keyword evidence="2 7" id="KW-0227">DNA damage</keyword>
<dbReference type="Proteomes" id="UP000249557">
    <property type="component" value="Unassembled WGS sequence"/>
</dbReference>
<feature type="domain" description="Toprim" evidence="8">
    <location>
        <begin position="79"/>
        <end position="177"/>
    </location>
</feature>
<protein>
    <recommendedName>
        <fullName evidence="7">Recombination protein RecR</fullName>
    </recommendedName>
</protein>
<dbReference type="InterPro" id="IPR034137">
    <property type="entry name" value="TOPRIM_RecR"/>
</dbReference>
<dbReference type="SUPFAM" id="SSF111304">
    <property type="entry name" value="Recombination protein RecR"/>
    <property type="match status" value="1"/>
</dbReference>
<evidence type="ECO:0000256" key="2">
    <source>
        <dbReference type="ARBA" id="ARBA00022763"/>
    </source>
</evidence>
<dbReference type="InterPro" id="IPR000093">
    <property type="entry name" value="DNA_Rcmb_RecR"/>
</dbReference>
<dbReference type="GO" id="GO:0006310">
    <property type="term" value="P:DNA recombination"/>
    <property type="evidence" value="ECO:0007669"/>
    <property type="project" value="UniProtKB-UniRule"/>
</dbReference>
<sequence length="200" mass="21595">MFDGPLDVLIRQIAALPGLGGRSAKRIALHLLSQKDKRLRPLLAALQEASDTIKSCSNCGNLDATDPCRICRDPARDKETICVVASVADVWAVERTNSYKGQYHILGGVLSALDGIGPEQLSIEPLLNRMRRTPPKEIVLALAATVDGQSTAHYLMDRIDTLQLSPLHISRLAHGVPVGGALEFLDDSTIATALKSRARL</sequence>